<feature type="compositionally biased region" description="Polar residues" evidence="1">
    <location>
        <begin position="76"/>
        <end position="85"/>
    </location>
</feature>
<feature type="region of interest" description="Disordered" evidence="1">
    <location>
        <begin position="24"/>
        <end position="44"/>
    </location>
</feature>
<gene>
    <name evidence="2" type="ORF">FWK35_00018249</name>
</gene>
<organism evidence="2 3">
    <name type="scientific">Aphis craccivora</name>
    <name type="common">Cowpea aphid</name>
    <dbReference type="NCBI Taxonomy" id="307492"/>
    <lineage>
        <taxon>Eukaryota</taxon>
        <taxon>Metazoa</taxon>
        <taxon>Ecdysozoa</taxon>
        <taxon>Arthropoda</taxon>
        <taxon>Hexapoda</taxon>
        <taxon>Insecta</taxon>
        <taxon>Pterygota</taxon>
        <taxon>Neoptera</taxon>
        <taxon>Paraneoptera</taxon>
        <taxon>Hemiptera</taxon>
        <taxon>Sternorrhyncha</taxon>
        <taxon>Aphidomorpha</taxon>
        <taxon>Aphidoidea</taxon>
        <taxon>Aphididae</taxon>
        <taxon>Aphidini</taxon>
        <taxon>Aphis</taxon>
        <taxon>Aphis</taxon>
    </lineage>
</organism>
<feature type="compositionally biased region" description="Acidic residues" evidence="1">
    <location>
        <begin position="27"/>
        <end position="36"/>
    </location>
</feature>
<sequence>MIKMPRGLTERDIILELNSISDSMAFDSDEGGNSDAEDFHPNVKSTPTTLKLVDTYFFRVPAHKIDLLPKVEDADTNNIMSTPTTMEPVDNPSFLRDSDPAENNIESTSEGTYLYYILELIK</sequence>
<proteinExistence type="predicted"/>
<evidence type="ECO:0000313" key="3">
    <source>
        <dbReference type="Proteomes" id="UP000478052"/>
    </source>
</evidence>
<reference evidence="2 3" key="1">
    <citation type="submission" date="2019-08" db="EMBL/GenBank/DDBJ databases">
        <title>Whole genome of Aphis craccivora.</title>
        <authorList>
            <person name="Voronova N.V."/>
            <person name="Shulinski R.S."/>
            <person name="Bandarenka Y.V."/>
            <person name="Zhorov D.G."/>
            <person name="Warner D."/>
        </authorList>
    </citation>
    <scope>NUCLEOTIDE SEQUENCE [LARGE SCALE GENOMIC DNA]</scope>
    <source>
        <strain evidence="2">180601</strain>
        <tissue evidence="2">Whole Body</tissue>
    </source>
</reference>
<accession>A0A6G0Y1J9</accession>
<dbReference type="AlphaFoldDB" id="A0A6G0Y1J9"/>
<protein>
    <submittedName>
        <fullName evidence="2">DDE Tnp 1 7 domain-containing protein</fullName>
    </submittedName>
</protein>
<evidence type="ECO:0000256" key="1">
    <source>
        <dbReference type="SAM" id="MobiDB-lite"/>
    </source>
</evidence>
<keyword evidence="3" id="KW-1185">Reference proteome</keyword>
<dbReference type="Proteomes" id="UP000478052">
    <property type="component" value="Unassembled WGS sequence"/>
</dbReference>
<evidence type="ECO:0000313" key="2">
    <source>
        <dbReference type="EMBL" id="KAF0747293.1"/>
    </source>
</evidence>
<dbReference type="EMBL" id="VUJU01006893">
    <property type="protein sequence ID" value="KAF0747293.1"/>
    <property type="molecule type" value="Genomic_DNA"/>
</dbReference>
<comment type="caution">
    <text evidence="2">The sequence shown here is derived from an EMBL/GenBank/DDBJ whole genome shotgun (WGS) entry which is preliminary data.</text>
</comment>
<feature type="region of interest" description="Disordered" evidence="1">
    <location>
        <begin position="76"/>
        <end position="106"/>
    </location>
</feature>
<name>A0A6G0Y1J9_APHCR</name>